<dbReference type="AlphaFoldDB" id="A0AAD7WSP9"/>
<accession>A0AAD7WSP9</accession>
<gene>
    <name evidence="1" type="ORF">AAFF_G00292250</name>
</gene>
<protein>
    <submittedName>
        <fullName evidence="1">Uncharacterized protein</fullName>
    </submittedName>
</protein>
<keyword evidence="2" id="KW-1185">Reference proteome</keyword>
<dbReference type="EMBL" id="JAINUG010000041">
    <property type="protein sequence ID" value="KAJ8406949.1"/>
    <property type="molecule type" value="Genomic_DNA"/>
</dbReference>
<name>A0AAD7WSP9_9TELE</name>
<dbReference type="Proteomes" id="UP001221898">
    <property type="component" value="Unassembled WGS sequence"/>
</dbReference>
<proteinExistence type="predicted"/>
<reference evidence="1" key="1">
    <citation type="journal article" date="2023" name="Science">
        <title>Genome structures resolve the early diversification of teleost fishes.</title>
        <authorList>
            <person name="Parey E."/>
            <person name="Louis A."/>
            <person name="Montfort J."/>
            <person name="Bouchez O."/>
            <person name="Roques C."/>
            <person name="Iampietro C."/>
            <person name="Lluch J."/>
            <person name="Castinel A."/>
            <person name="Donnadieu C."/>
            <person name="Desvignes T."/>
            <person name="Floi Bucao C."/>
            <person name="Jouanno E."/>
            <person name="Wen M."/>
            <person name="Mejri S."/>
            <person name="Dirks R."/>
            <person name="Jansen H."/>
            <person name="Henkel C."/>
            <person name="Chen W.J."/>
            <person name="Zahm M."/>
            <person name="Cabau C."/>
            <person name="Klopp C."/>
            <person name="Thompson A.W."/>
            <person name="Robinson-Rechavi M."/>
            <person name="Braasch I."/>
            <person name="Lecointre G."/>
            <person name="Bobe J."/>
            <person name="Postlethwait J.H."/>
            <person name="Berthelot C."/>
            <person name="Roest Crollius H."/>
            <person name="Guiguen Y."/>
        </authorList>
    </citation>
    <scope>NUCLEOTIDE SEQUENCE</scope>
    <source>
        <strain evidence="1">NC1722</strain>
    </source>
</reference>
<evidence type="ECO:0000313" key="1">
    <source>
        <dbReference type="EMBL" id="KAJ8406949.1"/>
    </source>
</evidence>
<sequence>MQSWLRVLQHPPYPPSPVFIRLSSELCAPRLVNKQVGTSGGVPTECTGGRTHYLPVVPFLAPCSSKSPAEASGTSSQHPLLSTKVESGLWQPKGGKVESTLVRHVCGFGFAMECNQG</sequence>
<comment type="caution">
    <text evidence="1">The sequence shown here is derived from an EMBL/GenBank/DDBJ whole genome shotgun (WGS) entry which is preliminary data.</text>
</comment>
<evidence type="ECO:0000313" key="2">
    <source>
        <dbReference type="Proteomes" id="UP001221898"/>
    </source>
</evidence>
<organism evidence="1 2">
    <name type="scientific">Aldrovandia affinis</name>
    <dbReference type="NCBI Taxonomy" id="143900"/>
    <lineage>
        <taxon>Eukaryota</taxon>
        <taxon>Metazoa</taxon>
        <taxon>Chordata</taxon>
        <taxon>Craniata</taxon>
        <taxon>Vertebrata</taxon>
        <taxon>Euteleostomi</taxon>
        <taxon>Actinopterygii</taxon>
        <taxon>Neopterygii</taxon>
        <taxon>Teleostei</taxon>
        <taxon>Notacanthiformes</taxon>
        <taxon>Halosauridae</taxon>
        <taxon>Aldrovandia</taxon>
    </lineage>
</organism>